<dbReference type="GO" id="GO:0016556">
    <property type="term" value="P:mRNA modification"/>
    <property type="evidence" value="ECO:0007669"/>
    <property type="project" value="InterPro"/>
</dbReference>
<evidence type="ECO:0000256" key="1">
    <source>
        <dbReference type="ARBA" id="ARBA00004123"/>
    </source>
</evidence>
<feature type="coiled-coil region" evidence="10">
    <location>
        <begin position="31"/>
        <end position="61"/>
    </location>
</feature>
<dbReference type="PANTHER" id="PTHR15217:SF0">
    <property type="entry name" value="PRE-MRNA-SPLICING REGULATOR WTAP"/>
    <property type="match status" value="1"/>
</dbReference>
<comment type="subcellular location">
    <subcellularLocation>
        <location evidence="1">Nucleus</location>
    </subcellularLocation>
</comment>
<dbReference type="PANTHER" id="PTHR15217">
    <property type="entry name" value="WILMS' TUMOR 1-ASSOCIATING PROTEIN"/>
    <property type="match status" value="1"/>
</dbReference>
<keyword evidence="4" id="KW-0507">mRNA processing</keyword>
<keyword evidence="12" id="KW-1185">Reference proteome</keyword>
<sequence>MQECTTQIQYLKQVQQPSVAQLRSTVEPAINLSLLKMKSELEQTKDKLEQAQNELSAWKFTPDSKCKCKDEICIAFNLERSDLETPYTSFANKTVDFVIVVELLSHTQMR</sequence>
<gene>
    <name evidence="11" type="ORF">MG293_003265</name>
</gene>
<keyword evidence="5" id="KW-0508">mRNA splicing</keyword>
<keyword evidence="10" id="KW-0175">Coiled coil</keyword>
<dbReference type="GO" id="GO:0005634">
    <property type="term" value="C:nucleus"/>
    <property type="evidence" value="ECO:0007669"/>
    <property type="project" value="UniProtKB-SubCell"/>
</dbReference>
<evidence type="ECO:0000256" key="4">
    <source>
        <dbReference type="ARBA" id="ARBA00022664"/>
    </source>
</evidence>
<dbReference type="EMBL" id="JAKZEL010000002">
    <property type="protein sequence ID" value="KAI4546710.1"/>
    <property type="molecule type" value="Genomic_DNA"/>
</dbReference>
<dbReference type="GO" id="GO:0000381">
    <property type="term" value="P:regulation of alternative mRNA splicing, via spliceosome"/>
    <property type="evidence" value="ECO:0007669"/>
    <property type="project" value="InterPro"/>
</dbReference>
<organism evidence="11 12">
    <name type="scientific">Ovis ammon polii</name>
    <dbReference type="NCBI Taxonomy" id="230172"/>
    <lineage>
        <taxon>Eukaryota</taxon>
        <taxon>Metazoa</taxon>
        <taxon>Chordata</taxon>
        <taxon>Craniata</taxon>
        <taxon>Vertebrata</taxon>
        <taxon>Euteleostomi</taxon>
        <taxon>Mammalia</taxon>
        <taxon>Eutheria</taxon>
        <taxon>Laurasiatheria</taxon>
        <taxon>Artiodactyla</taxon>
        <taxon>Ruminantia</taxon>
        <taxon>Pecora</taxon>
        <taxon>Bovidae</taxon>
        <taxon>Caprinae</taxon>
        <taxon>Ovis</taxon>
    </lineage>
</organism>
<comment type="similarity">
    <text evidence="2">Belongs to the fl(2)d family.</text>
</comment>
<accession>A0AAD4UN95</accession>
<evidence type="ECO:0000256" key="3">
    <source>
        <dbReference type="ARBA" id="ARBA00017540"/>
    </source>
</evidence>
<dbReference type="GO" id="GO:0008380">
    <property type="term" value="P:RNA splicing"/>
    <property type="evidence" value="ECO:0007669"/>
    <property type="project" value="UniProtKB-KW"/>
</dbReference>
<dbReference type="Pfam" id="PF17098">
    <property type="entry name" value="Wtap"/>
    <property type="match status" value="1"/>
</dbReference>
<keyword evidence="6" id="KW-0539">Nucleus</keyword>
<protein>
    <recommendedName>
        <fullName evidence="3">Pre-mRNA-splicing regulator WTAP</fullName>
    </recommendedName>
    <alternativeName>
        <fullName evidence="9">Female-lethal(2)D homolog</fullName>
    </alternativeName>
    <alternativeName>
        <fullName evidence="8">WT1-associated protein</fullName>
    </alternativeName>
    <alternativeName>
        <fullName evidence="7">Wilms tumor 1-associating protein</fullName>
    </alternativeName>
</protein>
<dbReference type="AlphaFoldDB" id="A0AAD4UN95"/>
<evidence type="ECO:0000256" key="5">
    <source>
        <dbReference type="ARBA" id="ARBA00023187"/>
    </source>
</evidence>
<evidence type="ECO:0000256" key="10">
    <source>
        <dbReference type="SAM" id="Coils"/>
    </source>
</evidence>
<dbReference type="InterPro" id="IPR033757">
    <property type="entry name" value="WTAP"/>
</dbReference>
<evidence type="ECO:0000256" key="2">
    <source>
        <dbReference type="ARBA" id="ARBA00010313"/>
    </source>
</evidence>
<dbReference type="Proteomes" id="UP001214576">
    <property type="component" value="Unassembled WGS sequence"/>
</dbReference>
<dbReference type="GO" id="GO:0006397">
    <property type="term" value="P:mRNA processing"/>
    <property type="evidence" value="ECO:0007669"/>
    <property type="project" value="UniProtKB-KW"/>
</dbReference>
<evidence type="ECO:0000256" key="8">
    <source>
        <dbReference type="ARBA" id="ARBA00032703"/>
    </source>
</evidence>
<reference evidence="11" key="1">
    <citation type="submission" date="2022-03" db="EMBL/GenBank/DDBJ databases">
        <title>Genomic analyses of argali, domestic sheep and their hybrids provide insights into chromosomal evolution, heterosis and genetic basis of agronomic traits.</title>
        <authorList>
            <person name="Li M."/>
        </authorList>
    </citation>
    <scope>NUCLEOTIDE SEQUENCE</scope>
    <source>
        <strain evidence="11">CAU-MHL-2022a</strain>
        <tissue evidence="11">Skin</tissue>
    </source>
</reference>
<evidence type="ECO:0000256" key="9">
    <source>
        <dbReference type="ARBA" id="ARBA00033097"/>
    </source>
</evidence>
<proteinExistence type="inferred from homology"/>
<evidence type="ECO:0000313" key="11">
    <source>
        <dbReference type="EMBL" id="KAI4546710.1"/>
    </source>
</evidence>
<evidence type="ECO:0000313" key="12">
    <source>
        <dbReference type="Proteomes" id="UP001214576"/>
    </source>
</evidence>
<evidence type="ECO:0000256" key="7">
    <source>
        <dbReference type="ARBA" id="ARBA00032336"/>
    </source>
</evidence>
<evidence type="ECO:0000256" key="6">
    <source>
        <dbReference type="ARBA" id="ARBA00023242"/>
    </source>
</evidence>
<comment type="caution">
    <text evidence="11">The sequence shown here is derived from an EMBL/GenBank/DDBJ whole genome shotgun (WGS) entry which is preliminary data.</text>
</comment>
<name>A0AAD4UN95_OVIAM</name>